<sequence>MIKLCMLQGMDRRLSLVGEMERTHLISEDYRILFYEFTCRDDQSMPLWTGHRRKRLCEIVYELRRSL</sequence>
<evidence type="ECO:0000313" key="1">
    <source>
        <dbReference type="EMBL" id="SFU07116.1"/>
    </source>
</evidence>
<name>A0A1I7D618_9HYPH</name>
<accession>A0A1I7D618</accession>
<keyword evidence="2" id="KW-1185">Reference proteome</keyword>
<organism evidence="1 2">
    <name type="scientific">Pseudovibrio denitrificans</name>
    <dbReference type="NCBI Taxonomy" id="258256"/>
    <lineage>
        <taxon>Bacteria</taxon>
        <taxon>Pseudomonadati</taxon>
        <taxon>Pseudomonadota</taxon>
        <taxon>Alphaproteobacteria</taxon>
        <taxon>Hyphomicrobiales</taxon>
        <taxon>Stappiaceae</taxon>
        <taxon>Pseudovibrio</taxon>
    </lineage>
</organism>
<dbReference type="EMBL" id="FPBD01000007">
    <property type="protein sequence ID" value="SFU07116.1"/>
    <property type="molecule type" value="Genomic_DNA"/>
</dbReference>
<proteinExistence type="predicted"/>
<reference evidence="2" key="1">
    <citation type="submission" date="2016-10" db="EMBL/GenBank/DDBJ databases">
        <authorList>
            <person name="Varghese N."/>
            <person name="Submissions S."/>
        </authorList>
    </citation>
    <scope>NUCLEOTIDE SEQUENCE [LARGE SCALE GENOMIC DNA]</scope>
    <source>
        <strain evidence="2">DSM 17465</strain>
    </source>
</reference>
<dbReference type="Proteomes" id="UP000183371">
    <property type="component" value="Unassembled WGS sequence"/>
</dbReference>
<protein>
    <submittedName>
        <fullName evidence="1">Uncharacterized protein</fullName>
    </submittedName>
</protein>
<gene>
    <name evidence="1" type="ORF">SAMN05444141_107348</name>
</gene>
<dbReference type="AlphaFoldDB" id="A0A1I7D618"/>
<evidence type="ECO:0000313" key="2">
    <source>
        <dbReference type="Proteomes" id="UP000183371"/>
    </source>
</evidence>